<dbReference type="PANTHER" id="PTHR48021">
    <property type="match status" value="1"/>
</dbReference>
<dbReference type="Gene3D" id="1.20.1250.20">
    <property type="entry name" value="MFS general substrate transporter like domains"/>
    <property type="match status" value="1"/>
</dbReference>
<dbReference type="PROSITE" id="PS50850">
    <property type="entry name" value="MFS"/>
    <property type="match status" value="1"/>
</dbReference>
<dbReference type="OrthoDB" id="6339427at2759"/>
<evidence type="ECO:0000313" key="7">
    <source>
        <dbReference type="EMBL" id="KAB7494988.1"/>
    </source>
</evidence>
<dbReference type="Pfam" id="PF00083">
    <property type="entry name" value="Sugar_tr"/>
    <property type="match status" value="1"/>
</dbReference>
<dbReference type="SUPFAM" id="SSF103473">
    <property type="entry name" value="MFS general substrate transporter"/>
    <property type="match status" value="1"/>
</dbReference>
<comment type="caution">
    <text evidence="7">The sequence shown here is derived from an EMBL/GenBank/DDBJ whole genome shotgun (WGS) entry which is preliminary data.</text>
</comment>
<keyword evidence="2 5" id="KW-0812">Transmembrane</keyword>
<dbReference type="GO" id="GO:0022857">
    <property type="term" value="F:transmembrane transporter activity"/>
    <property type="evidence" value="ECO:0007669"/>
    <property type="project" value="InterPro"/>
</dbReference>
<evidence type="ECO:0000256" key="1">
    <source>
        <dbReference type="ARBA" id="ARBA00004141"/>
    </source>
</evidence>
<accession>A0A5N5SMP6</accession>
<evidence type="ECO:0000256" key="5">
    <source>
        <dbReference type="SAM" id="Phobius"/>
    </source>
</evidence>
<keyword evidence="8" id="KW-1185">Reference proteome</keyword>
<dbReference type="PANTHER" id="PTHR48021:SF1">
    <property type="entry name" value="GH07001P-RELATED"/>
    <property type="match status" value="1"/>
</dbReference>
<proteinExistence type="predicted"/>
<dbReference type="InterPro" id="IPR036259">
    <property type="entry name" value="MFS_trans_sf"/>
</dbReference>
<dbReference type="InterPro" id="IPR005828">
    <property type="entry name" value="MFS_sugar_transport-like"/>
</dbReference>
<organism evidence="7 8">
    <name type="scientific">Armadillidium nasatum</name>
    <dbReference type="NCBI Taxonomy" id="96803"/>
    <lineage>
        <taxon>Eukaryota</taxon>
        <taxon>Metazoa</taxon>
        <taxon>Ecdysozoa</taxon>
        <taxon>Arthropoda</taxon>
        <taxon>Crustacea</taxon>
        <taxon>Multicrustacea</taxon>
        <taxon>Malacostraca</taxon>
        <taxon>Eumalacostraca</taxon>
        <taxon>Peracarida</taxon>
        <taxon>Isopoda</taxon>
        <taxon>Oniscidea</taxon>
        <taxon>Crinocheta</taxon>
        <taxon>Armadillidiidae</taxon>
        <taxon>Armadillidium</taxon>
    </lineage>
</organism>
<dbReference type="InterPro" id="IPR050549">
    <property type="entry name" value="MFS_Trehalose_Transporter"/>
</dbReference>
<feature type="transmembrane region" description="Helical" evidence="5">
    <location>
        <begin position="6"/>
        <end position="39"/>
    </location>
</feature>
<dbReference type="EMBL" id="SEYY01023239">
    <property type="protein sequence ID" value="KAB7494988.1"/>
    <property type="molecule type" value="Genomic_DNA"/>
</dbReference>
<sequence length="310" mass="35209">MVSFGILFVYIVFSYLDGMTATLCNAGLVLFGVIGSFYLPESPYWLVKKGRLKDAAKSISRIIGPKRRLKQKRLLTETVTLYEKEKSEGSRRHKKDSALQQIKLFKKRRNLKALSFLLLIFLLRELGGISTIFHYILLVFQESNLSIDIFTCTIIGGVTRLISNILTSVLQDRVGRRKILIPTTFISAVCLIFTGLVFHFDVESLKIICVVAIMIFILTVSMGMGSMPFMLLGEIMPMEVKFVGNSIIIVYFNITLFLVLCTMPSIIRIFGVNFLFLLFGSVNFATSVIFYFLLPETNRKTLTQLQNIFK</sequence>
<feature type="transmembrane region" description="Helical" evidence="5">
    <location>
        <begin position="205"/>
        <end position="230"/>
    </location>
</feature>
<feature type="transmembrane region" description="Helical" evidence="5">
    <location>
        <begin position="113"/>
        <end position="139"/>
    </location>
</feature>
<keyword evidence="3 5" id="KW-1133">Transmembrane helix</keyword>
<feature type="transmembrane region" description="Helical" evidence="5">
    <location>
        <begin position="242"/>
        <end position="267"/>
    </location>
</feature>
<dbReference type="GO" id="GO:0016020">
    <property type="term" value="C:membrane"/>
    <property type="evidence" value="ECO:0007669"/>
    <property type="project" value="UniProtKB-SubCell"/>
</dbReference>
<comment type="subcellular location">
    <subcellularLocation>
        <location evidence="1">Membrane</location>
        <topology evidence="1">Multi-pass membrane protein</topology>
    </subcellularLocation>
</comment>
<feature type="transmembrane region" description="Helical" evidence="5">
    <location>
        <begin position="145"/>
        <end position="167"/>
    </location>
</feature>
<dbReference type="Proteomes" id="UP000326759">
    <property type="component" value="Unassembled WGS sequence"/>
</dbReference>
<name>A0A5N5SMP6_9CRUS</name>
<evidence type="ECO:0000259" key="6">
    <source>
        <dbReference type="PROSITE" id="PS50850"/>
    </source>
</evidence>
<dbReference type="AlphaFoldDB" id="A0A5N5SMP6"/>
<feature type="transmembrane region" description="Helical" evidence="5">
    <location>
        <begin position="273"/>
        <end position="294"/>
    </location>
</feature>
<evidence type="ECO:0000256" key="4">
    <source>
        <dbReference type="ARBA" id="ARBA00023136"/>
    </source>
</evidence>
<evidence type="ECO:0000256" key="3">
    <source>
        <dbReference type="ARBA" id="ARBA00022989"/>
    </source>
</evidence>
<evidence type="ECO:0000256" key="2">
    <source>
        <dbReference type="ARBA" id="ARBA00022692"/>
    </source>
</evidence>
<evidence type="ECO:0000313" key="8">
    <source>
        <dbReference type="Proteomes" id="UP000326759"/>
    </source>
</evidence>
<protein>
    <submittedName>
        <fullName evidence="7">Facilitated trehalose transporter Tret1</fullName>
    </submittedName>
</protein>
<gene>
    <name evidence="7" type="primary">Tret1_7</name>
    <name evidence="7" type="ORF">Anas_11881</name>
</gene>
<keyword evidence="4 5" id="KW-0472">Membrane</keyword>
<reference evidence="7 8" key="1">
    <citation type="journal article" date="2019" name="PLoS Biol.">
        <title>Sex chromosomes control vertical transmission of feminizing Wolbachia symbionts in an isopod.</title>
        <authorList>
            <person name="Becking T."/>
            <person name="Chebbi M.A."/>
            <person name="Giraud I."/>
            <person name="Moumen B."/>
            <person name="Laverre T."/>
            <person name="Caubet Y."/>
            <person name="Peccoud J."/>
            <person name="Gilbert C."/>
            <person name="Cordaux R."/>
        </authorList>
    </citation>
    <scope>NUCLEOTIDE SEQUENCE [LARGE SCALE GENOMIC DNA]</scope>
    <source>
        <strain evidence="7">ANa2</strain>
        <tissue evidence="7">Whole body excluding digestive tract and cuticle</tissue>
    </source>
</reference>
<feature type="transmembrane region" description="Helical" evidence="5">
    <location>
        <begin position="179"/>
        <end position="199"/>
    </location>
</feature>
<dbReference type="InterPro" id="IPR020846">
    <property type="entry name" value="MFS_dom"/>
</dbReference>
<feature type="domain" description="Major facilitator superfamily (MFS) profile" evidence="6">
    <location>
        <begin position="1"/>
        <end position="298"/>
    </location>
</feature>